<gene>
    <name evidence="5" type="ORF">DVH21_28755</name>
</gene>
<evidence type="ECO:0000256" key="3">
    <source>
        <dbReference type="ARBA" id="ARBA00023082"/>
    </source>
</evidence>
<dbReference type="GO" id="GO:0016987">
    <property type="term" value="F:sigma factor activity"/>
    <property type="evidence" value="ECO:0007669"/>
    <property type="project" value="UniProtKB-KW"/>
</dbReference>
<evidence type="ECO:0000313" key="5">
    <source>
        <dbReference type="EMBL" id="AXH93593.1"/>
    </source>
</evidence>
<evidence type="ECO:0000256" key="1">
    <source>
        <dbReference type="ARBA" id="ARBA00010641"/>
    </source>
</evidence>
<evidence type="ECO:0000256" key="4">
    <source>
        <dbReference type="ARBA" id="ARBA00023163"/>
    </source>
</evidence>
<dbReference type="EMBL" id="CP031263">
    <property type="protein sequence ID" value="AXH93593.1"/>
    <property type="molecule type" value="Genomic_DNA"/>
</dbReference>
<dbReference type="AlphaFoldDB" id="A0A6N3K9D6"/>
<comment type="similarity">
    <text evidence="1">Belongs to the sigma-70 factor family. ECF subfamily.</text>
</comment>
<sequence length="202" mass="22126">MADTRRPARPRRETSPATLDLLRRAQSGDRDAFGRLYAQHLDLVTRYLAVRLRDRDRDAIPDVVHDAFADALTELASAPQDVTGWFLQLAAHARTRQGWAAHRCLRAAPDIHDRAAIAPAAAPARRTLTVGRRLAVVAGLVRLTNNQRTAIQLRDLDGYPRDLAAAVVGRSPKAIRDLEWRGLRRLNAASALAAAGATAVAR</sequence>
<dbReference type="Gene3D" id="1.10.1740.10">
    <property type="match status" value="1"/>
</dbReference>
<dbReference type="SUPFAM" id="SSF88946">
    <property type="entry name" value="Sigma2 domain of RNA polymerase sigma factors"/>
    <property type="match status" value="1"/>
</dbReference>
<dbReference type="InterPro" id="IPR036388">
    <property type="entry name" value="WH-like_DNA-bd_sf"/>
</dbReference>
<evidence type="ECO:0008006" key="7">
    <source>
        <dbReference type="Google" id="ProtNLM"/>
    </source>
</evidence>
<dbReference type="GO" id="GO:0006352">
    <property type="term" value="P:DNA-templated transcription initiation"/>
    <property type="evidence" value="ECO:0007669"/>
    <property type="project" value="InterPro"/>
</dbReference>
<reference evidence="5 6" key="1">
    <citation type="submission" date="2018-07" db="EMBL/GenBank/DDBJ databases">
        <authorList>
            <person name="Ye Y."/>
        </authorList>
    </citation>
    <scope>NUCLEOTIDE SEQUENCE [LARGE SCALE GENOMIC DNA]</scope>
    <source>
        <strain evidence="6">H14(2018)</strain>
    </source>
</reference>
<dbReference type="InterPro" id="IPR013324">
    <property type="entry name" value="RNA_pol_sigma_r3/r4-like"/>
</dbReference>
<dbReference type="RefSeq" id="WP_114920861.1">
    <property type="nucleotide sequence ID" value="NZ_CP031263.1"/>
</dbReference>
<keyword evidence="4" id="KW-0804">Transcription</keyword>
<name>A0A6N3K9D6_9ACTN</name>
<dbReference type="PANTHER" id="PTHR43133:SF57">
    <property type="entry name" value="RNA POLYMERASE SIGMA-70 FACTOR"/>
    <property type="match status" value="1"/>
</dbReference>
<dbReference type="Gene3D" id="1.10.10.10">
    <property type="entry name" value="Winged helix-like DNA-binding domain superfamily/Winged helix DNA-binding domain"/>
    <property type="match status" value="1"/>
</dbReference>
<dbReference type="PANTHER" id="PTHR43133">
    <property type="entry name" value="RNA POLYMERASE ECF-TYPE SIGMA FACTO"/>
    <property type="match status" value="1"/>
</dbReference>
<dbReference type="InterPro" id="IPR039425">
    <property type="entry name" value="RNA_pol_sigma-70-like"/>
</dbReference>
<keyword evidence="2" id="KW-0805">Transcription regulation</keyword>
<reference evidence="5 6" key="2">
    <citation type="submission" date="2018-08" db="EMBL/GenBank/DDBJ databases">
        <title>Streptomyces kandeliansis sp. nov., an endophytic bacterium isolated from mangrove plant.</title>
        <authorList>
            <person name="Wang R."/>
        </authorList>
    </citation>
    <scope>NUCLEOTIDE SEQUENCE [LARGE SCALE GENOMIC DNA]</scope>
    <source>
        <strain evidence="6">H14(2018)</strain>
    </source>
</reference>
<evidence type="ECO:0000313" key="6">
    <source>
        <dbReference type="Proteomes" id="UP000253958"/>
    </source>
</evidence>
<dbReference type="Proteomes" id="UP000253958">
    <property type="component" value="Chromosome"/>
</dbReference>
<proteinExistence type="inferred from homology"/>
<dbReference type="InterPro" id="IPR013325">
    <property type="entry name" value="RNA_pol_sigma_r2"/>
</dbReference>
<keyword evidence="3" id="KW-0731">Sigma factor</keyword>
<protein>
    <recommendedName>
        <fullName evidence="7">Sigma-70 family RNA polymerase sigma factor</fullName>
    </recommendedName>
</protein>
<organism evidence="5 6">
    <name type="scientific">Micromonospora aurantiaca</name>
    <name type="common">nom. illeg.</name>
    <dbReference type="NCBI Taxonomy" id="47850"/>
    <lineage>
        <taxon>Bacteria</taxon>
        <taxon>Bacillati</taxon>
        <taxon>Actinomycetota</taxon>
        <taxon>Actinomycetes</taxon>
        <taxon>Micromonosporales</taxon>
        <taxon>Micromonosporaceae</taxon>
        <taxon>Micromonospora</taxon>
    </lineage>
</organism>
<accession>A0A6N3K9D6</accession>
<evidence type="ECO:0000256" key="2">
    <source>
        <dbReference type="ARBA" id="ARBA00023015"/>
    </source>
</evidence>
<dbReference type="SUPFAM" id="SSF88659">
    <property type="entry name" value="Sigma3 and sigma4 domains of RNA polymerase sigma factors"/>
    <property type="match status" value="1"/>
</dbReference>